<organism evidence="4 6">
    <name type="scientific">Peronospora effusa</name>
    <dbReference type="NCBI Taxonomy" id="542832"/>
    <lineage>
        <taxon>Eukaryota</taxon>
        <taxon>Sar</taxon>
        <taxon>Stramenopiles</taxon>
        <taxon>Oomycota</taxon>
        <taxon>Peronosporomycetes</taxon>
        <taxon>Peronosporales</taxon>
        <taxon>Peronosporaceae</taxon>
        <taxon>Peronospora</taxon>
    </lineage>
</organism>
<feature type="compositionally biased region" description="Pro residues" evidence="1">
    <location>
        <begin position="127"/>
        <end position="137"/>
    </location>
</feature>
<dbReference type="EMBL" id="QLLG01000016">
    <property type="protein sequence ID" value="RMX69692.1"/>
    <property type="molecule type" value="Genomic_DNA"/>
</dbReference>
<dbReference type="GO" id="GO:0004674">
    <property type="term" value="F:protein serine/threonine kinase activity"/>
    <property type="evidence" value="ECO:0007669"/>
    <property type="project" value="TreeGrafter"/>
</dbReference>
<dbReference type="PROSITE" id="PS51257">
    <property type="entry name" value="PROKAR_LIPOPROTEIN"/>
    <property type="match status" value="1"/>
</dbReference>
<dbReference type="SMART" id="SM00220">
    <property type="entry name" value="S_TKc"/>
    <property type="match status" value="2"/>
</dbReference>
<keyword evidence="2" id="KW-0472">Membrane</keyword>
<feature type="compositionally biased region" description="Polar residues" evidence="1">
    <location>
        <begin position="623"/>
        <end position="639"/>
    </location>
</feature>
<dbReference type="Proteomes" id="UP000286097">
    <property type="component" value="Unassembled WGS sequence"/>
</dbReference>
<accession>A0A3M6VTQ1</accession>
<evidence type="ECO:0000313" key="4">
    <source>
        <dbReference type="EMBL" id="RMX69692.1"/>
    </source>
</evidence>
<keyword evidence="2" id="KW-0812">Transmembrane</keyword>
<protein>
    <recommendedName>
        <fullName evidence="3">Protein kinase domain-containing protein</fullName>
    </recommendedName>
</protein>
<evidence type="ECO:0000313" key="6">
    <source>
        <dbReference type="Proteomes" id="UP000282087"/>
    </source>
</evidence>
<dbReference type="PANTHER" id="PTHR44329:SF214">
    <property type="entry name" value="PROTEIN KINASE DOMAIN-CONTAINING PROTEIN"/>
    <property type="match status" value="1"/>
</dbReference>
<sequence>MRSTAVTAVDTTSTSGDSTVIFIVIFVIVGLACIIAFFVWKRQQNRKRPKGRCYHLPSTTVRSGISHGTISDNDRRMNSPYGTRKQDALSPITRGQNALLSGHLMHQHQHHPQYQPPYQNHYEPGDSFPPPPPPPEIPMLEPDEDQGPGLLMMELQQSQMKFSMEELQGRRTDPAVIARTQETVRKVLAELARDPEFEESWIPYDSLYFTRAISKGAFGEVWLAQLENTQVAVKKILDEKRHDVKEIECFGEEIKLLALFKHPKIVGFIGISWSDKQDLCAVTEYMAKGDLYDYLKRRKGKLNWPDHKMWLASDIAEALVYLHSLSPKIIHRDLKSKNILLDNKYRAKLSDFGISRKRSAEETMTAGVGTIYWTAPEVLMGKKYTEKADIYSFGIVMAEMDTCEEPYSDKRDSAGKELQSMKIIQLVIRQGLRPSFLEDCPKQVKALAGRCLDANPDKRPSAPELLNILHNIQDDMQHRRKRGHQNFAETITIPTASGQPHHAALAHHHGYDVDGMVELGGDRHTHGNGHHSGRRERRPSNPRPRVSSGPNRVSSGPNRMSSGPNRMSSGVSSGPDRVSSGPNRMSHGVPRRMSSGSDRVSNGSDRMLSGPDRVSSGPDRMTSGAQPQRPRNGSRPQMYQPQHPEQRHPHPQQQLHDRLAIHGSLEPVSKPQSGGSGNSANDRDLEITDKSREVANRVLEQFQADPTLSRSRIPYSSLYFTRILSKGAFGEVWLAQLENRQVAVKRILNEKKNDVREIECFGAEIKLMASFSHPKIVEFVGVSWSSMQDVCAVTEYMGKGDLHGFLKRRQGQLNWRDHKIFLSEDVADALGYLHGLSPKVIHRDLKSKNILLDDSFRAKLSDFGISRERAVEDTMTAGVGTIYWTAPEVLMGKKYTEKADIFSFGIVLSELDTHAVPYSDKRDRSGKKLQSMKIVQMVIRRNMRPTFSPECPALVKELVDRCLDSDPDVRPSAMELLRIIQRMQNLL</sequence>
<name>A0A3M6VTQ1_9STRA</name>
<keyword evidence="6" id="KW-1185">Reference proteome</keyword>
<dbReference type="CDD" id="cd13999">
    <property type="entry name" value="STKc_MAP3K-like"/>
    <property type="match status" value="2"/>
</dbReference>
<feature type="compositionally biased region" description="Low complexity" evidence="1">
    <location>
        <begin position="543"/>
        <end position="558"/>
    </location>
</feature>
<reference evidence="6 7" key="1">
    <citation type="submission" date="2018-06" db="EMBL/GenBank/DDBJ databases">
        <title>Comparative genomics of downy mildews reveals potential adaptations to biotrophy.</title>
        <authorList>
            <person name="Fletcher K."/>
            <person name="Klosterman S.J."/>
            <person name="Derevnina L."/>
            <person name="Martin F."/>
            <person name="Koike S."/>
            <person name="Reyes Chin-Wo S."/>
            <person name="Mou B."/>
            <person name="Michelmore R."/>
        </authorList>
    </citation>
    <scope>NUCLEOTIDE SEQUENCE [LARGE SCALE GENOMIC DNA]</scope>
    <source>
        <strain evidence="5 7">R13</strain>
        <strain evidence="4 6">R14</strain>
    </source>
</reference>
<dbReference type="InterPro" id="IPR051681">
    <property type="entry name" value="Ser/Thr_Kinases-Pseudokinases"/>
</dbReference>
<dbReference type="Gene3D" id="1.10.510.10">
    <property type="entry name" value="Transferase(Phosphotransferase) domain 1"/>
    <property type="match status" value="2"/>
</dbReference>
<feature type="region of interest" description="Disordered" evidence="1">
    <location>
        <begin position="106"/>
        <end position="137"/>
    </location>
</feature>
<feature type="compositionally biased region" description="Polar residues" evidence="1">
    <location>
        <begin position="594"/>
        <end position="604"/>
    </location>
</feature>
<feature type="region of interest" description="Disordered" evidence="1">
    <location>
        <begin position="514"/>
        <end position="655"/>
    </location>
</feature>
<feature type="region of interest" description="Disordered" evidence="1">
    <location>
        <begin position="65"/>
        <end position="89"/>
    </location>
</feature>
<dbReference type="PROSITE" id="PS50011">
    <property type="entry name" value="PROTEIN_KINASE_DOM"/>
    <property type="match status" value="2"/>
</dbReference>
<dbReference type="PROSITE" id="PS00108">
    <property type="entry name" value="PROTEIN_KINASE_ST"/>
    <property type="match status" value="2"/>
</dbReference>
<gene>
    <name evidence="5" type="ORF">DD237_002632</name>
    <name evidence="4" type="ORF">DD238_003536</name>
</gene>
<dbReference type="AlphaFoldDB" id="A0A3M6VTQ1"/>
<evidence type="ECO:0000313" key="7">
    <source>
        <dbReference type="Proteomes" id="UP000286097"/>
    </source>
</evidence>
<dbReference type="Pfam" id="PF07714">
    <property type="entry name" value="PK_Tyr_Ser-Thr"/>
    <property type="match status" value="2"/>
</dbReference>
<dbReference type="SUPFAM" id="SSF56112">
    <property type="entry name" value="Protein kinase-like (PK-like)"/>
    <property type="match status" value="2"/>
</dbReference>
<feature type="domain" description="Protein kinase" evidence="3">
    <location>
        <begin position="718"/>
        <end position="987"/>
    </location>
</feature>
<dbReference type="PANTHER" id="PTHR44329">
    <property type="entry name" value="SERINE/THREONINE-PROTEIN KINASE TNNI3K-RELATED"/>
    <property type="match status" value="1"/>
</dbReference>
<evidence type="ECO:0000313" key="5">
    <source>
        <dbReference type="EMBL" id="RQM18829.1"/>
    </source>
</evidence>
<dbReference type="InterPro" id="IPR001245">
    <property type="entry name" value="Ser-Thr/Tyr_kinase_cat_dom"/>
</dbReference>
<dbReference type="InterPro" id="IPR011009">
    <property type="entry name" value="Kinase-like_dom_sf"/>
</dbReference>
<evidence type="ECO:0000259" key="3">
    <source>
        <dbReference type="PROSITE" id="PS50011"/>
    </source>
</evidence>
<evidence type="ECO:0000256" key="1">
    <source>
        <dbReference type="SAM" id="MobiDB-lite"/>
    </source>
</evidence>
<feature type="compositionally biased region" description="Low complexity" evidence="1">
    <location>
        <begin position="112"/>
        <end position="126"/>
    </location>
</feature>
<dbReference type="EMBL" id="QKXF01000011">
    <property type="protein sequence ID" value="RQM18829.1"/>
    <property type="molecule type" value="Genomic_DNA"/>
</dbReference>
<keyword evidence="2" id="KW-1133">Transmembrane helix</keyword>
<dbReference type="Gene3D" id="3.30.200.20">
    <property type="entry name" value="Phosphorylase Kinase, domain 1"/>
    <property type="match status" value="2"/>
</dbReference>
<feature type="domain" description="Protein kinase" evidence="3">
    <location>
        <begin position="207"/>
        <end position="473"/>
    </location>
</feature>
<feature type="transmembrane region" description="Helical" evidence="2">
    <location>
        <begin position="20"/>
        <end position="40"/>
    </location>
</feature>
<dbReference type="GO" id="GO:0005524">
    <property type="term" value="F:ATP binding"/>
    <property type="evidence" value="ECO:0007669"/>
    <property type="project" value="InterPro"/>
</dbReference>
<feature type="compositionally biased region" description="Basic residues" evidence="1">
    <location>
        <begin position="526"/>
        <end position="537"/>
    </location>
</feature>
<comment type="caution">
    <text evidence="4">The sequence shown here is derived from an EMBL/GenBank/DDBJ whole genome shotgun (WGS) entry which is preliminary data.</text>
</comment>
<dbReference type="PRINTS" id="PR00109">
    <property type="entry name" value="TYRKINASE"/>
</dbReference>
<dbReference type="STRING" id="542832.A0A3M6VTQ1"/>
<feature type="compositionally biased region" description="Polar residues" evidence="1">
    <location>
        <begin position="559"/>
        <end position="572"/>
    </location>
</feature>
<feature type="region of interest" description="Disordered" evidence="1">
    <location>
        <begin position="665"/>
        <end position="684"/>
    </location>
</feature>
<dbReference type="Proteomes" id="UP000282087">
    <property type="component" value="Unassembled WGS sequence"/>
</dbReference>
<proteinExistence type="predicted"/>
<dbReference type="InterPro" id="IPR000719">
    <property type="entry name" value="Prot_kinase_dom"/>
</dbReference>
<dbReference type="VEuPathDB" id="FungiDB:DD237_002632"/>
<dbReference type="InterPro" id="IPR008271">
    <property type="entry name" value="Ser/Thr_kinase_AS"/>
</dbReference>
<evidence type="ECO:0000256" key="2">
    <source>
        <dbReference type="SAM" id="Phobius"/>
    </source>
</evidence>